<accession>S8AAK0</accession>
<dbReference type="HOGENOM" id="CLU_1089987_0_0_1"/>
<feature type="region of interest" description="Disordered" evidence="1">
    <location>
        <begin position="1"/>
        <end position="25"/>
    </location>
</feature>
<reference evidence="2 3" key="1">
    <citation type="journal article" date="2013" name="PLoS Genet.">
        <title>Genomic mechanisms accounting for the adaptation to parasitism in nematode-trapping fungi.</title>
        <authorList>
            <person name="Meerupati T."/>
            <person name="Andersson K.M."/>
            <person name="Friman E."/>
            <person name="Kumar D."/>
            <person name="Tunlid A."/>
            <person name="Ahren D."/>
        </authorList>
    </citation>
    <scope>NUCLEOTIDE SEQUENCE [LARGE SCALE GENOMIC DNA]</scope>
    <source>
        <strain evidence="2 3">CBS 200.50</strain>
    </source>
</reference>
<gene>
    <name evidence="2" type="ORF">H072_8124</name>
</gene>
<dbReference type="AlphaFoldDB" id="S8AAK0"/>
<reference evidence="3" key="2">
    <citation type="submission" date="2013-04" db="EMBL/GenBank/DDBJ databases">
        <title>Genomic mechanisms accounting for the adaptation to parasitism in nematode-trapping fungi.</title>
        <authorList>
            <person name="Ahren D.G."/>
        </authorList>
    </citation>
    <scope>NUCLEOTIDE SEQUENCE [LARGE SCALE GENOMIC DNA]</scope>
    <source>
        <strain evidence="3">CBS 200.50</strain>
    </source>
</reference>
<dbReference type="Proteomes" id="UP000015100">
    <property type="component" value="Unassembled WGS sequence"/>
</dbReference>
<name>S8AAK0_DACHA</name>
<dbReference type="EMBL" id="AQGS01000576">
    <property type="protein sequence ID" value="EPS38136.1"/>
    <property type="molecule type" value="Genomic_DNA"/>
</dbReference>
<sequence length="255" mass="28307">MSLSSILITAPSGSETPPIHSPKPISNRAVGFLSLFSTETPGVQDDASPDYDYDGDIAISELELPPPLLNDQIERIELPPIWSPFSGNNTLPPIMEHLNNQEPLPPFHRVPLPEAFYPLSLPPPPPVYQPLPPIIYSDRGPLVPKTFDPFPPLPSPYYPLPPPLPVSGIFQPPLSNFHQLPPPQPPAPAKFVPPLVFQDKLLFSYTPIMPSEGDPVFEQLMTHTDKLAVRDQDMRVRTEVVDLYSLWDRNVGKGL</sequence>
<comment type="caution">
    <text evidence="2">The sequence shown here is derived from an EMBL/GenBank/DDBJ whole genome shotgun (WGS) entry which is preliminary data.</text>
</comment>
<feature type="compositionally biased region" description="Polar residues" evidence="1">
    <location>
        <begin position="1"/>
        <end position="15"/>
    </location>
</feature>
<keyword evidence="3" id="KW-1185">Reference proteome</keyword>
<organism evidence="2 3">
    <name type="scientific">Dactylellina haptotyla (strain CBS 200.50)</name>
    <name type="common">Nematode-trapping fungus</name>
    <name type="synonym">Monacrosporium haptotylum</name>
    <dbReference type="NCBI Taxonomy" id="1284197"/>
    <lineage>
        <taxon>Eukaryota</taxon>
        <taxon>Fungi</taxon>
        <taxon>Dikarya</taxon>
        <taxon>Ascomycota</taxon>
        <taxon>Pezizomycotina</taxon>
        <taxon>Orbiliomycetes</taxon>
        <taxon>Orbiliales</taxon>
        <taxon>Orbiliaceae</taxon>
        <taxon>Dactylellina</taxon>
    </lineage>
</organism>
<proteinExistence type="predicted"/>
<evidence type="ECO:0000313" key="3">
    <source>
        <dbReference type="Proteomes" id="UP000015100"/>
    </source>
</evidence>
<evidence type="ECO:0000313" key="2">
    <source>
        <dbReference type="EMBL" id="EPS38136.1"/>
    </source>
</evidence>
<protein>
    <submittedName>
        <fullName evidence="2">Uncharacterized protein</fullName>
    </submittedName>
</protein>
<evidence type="ECO:0000256" key="1">
    <source>
        <dbReference type="SAM" id="MobiDB-lite"/>
    </source>
</evidence>